<dbReference type="RefSeq" id="WP_044904394.1">
    <property type="nucleotide sequence ID" value="NZ_JQIF01000020.1"/>
</dbReference>
<evidence type="ECO:0000256" key="7">
    <source>
        <dbReference type="ARBA" id="ARBA00022777"/>
    </source>
</evidence>
<dbReference type="InterPro" id="IPR004720">
    <property type="entry name" value="PTS_IIB_sorbose-sp"/>
</dbReference>
<dbReference type="Pfam" id="PF03830">
    <property type="entry name" value="PTSIIB_sorb"/>
    <property type="match status" value="1"/>
</dbReference>
<evidence type="ECO:0000313" key="9">
    <source>
        <dbReference type="EMBL" id="KGJ54202.1"/>
    </source>
</evidence>
<dbReference type="AlphaFoldDB" id="A0A099IAH6"/>
<comment type="caution">
    <text evidence="9">The sequence shown here is derived from an EMBL/GenBank/DDBJ whole genome shotgun (WGS) entry which is preliminary data.</text>
</comment>
<keyword evidence="4 9" id="KW-0762">Sugar transport</keyword>
<dbReference type="InterPro" id="IPR036667">
    <property type="entry name" value="PTS_IIB_sorbose-sp_sf"/>
</dbReference>
<dbReference type="Proteomes" id="UP000030008">
    <property type="component" value="Unassembled WGS sequence"/>
</dbReference>
<keyword evidence="6" id="KW-0598">Phosphotransferase system</keyword>
<gene>
    <name evidence="9" type="ORF">CIAN88_04905</name>
</gene>
<accession>A0A099IAH6</accession>
<organism evidence="9 10">
    <name type="scientific">Clostridium innocuum</name>
    <dbReference type="NCBI Taxonomy" id="1522"/>
    <lineage>
        <taxon>Bacteria</taxon>
        <taxon>Bacillati</taxon>
        <taxon>Bacillota</taxon>
        <taxon>Clostridia</taxon>
        <taxon>Eubacteriales</taxon>
        <taxon>Clostridiaceae</taxon>
        <taxon>Clostridium</taxon>
    </lineage>
</organism>
<comment type="subcellular location">
    <subcellularLocation>
        <location evidence="1">Cytoplasm</location>
    </subcellularLocation>
</comment>
<dbReference type="GO" id="GO:0005737">
    <property type="term" value="C:cytoplasm"/>
    <property type="evidence" value="ECO:0007669"/>
    <property type="project" value="UniProtKB-SubCell"/>
</dbReference>
<dbReference type="SUPFAM" id="SSF52728">
    <property type="entry name" value="PTS IIb component"/>
    <property type="match status" value="1"/>
</dbReference>
<dbReference type="EMBL" id="JQIF01000020">
    <property type="protein sequence ID" value="KGJ54202.1"/>
    <property type="molecule type" value="Genomic_DNA"/>
</dbReference>
<evidence type="ECO:0000256" key="1">
    <source>
        <dbReference type="ARBA" id="ARBA00004496"/>
    </source>
</evidence>
<dbReference type="GO" id="GO:0016301">
    <property type="term" value="F:kinase activity"/>
    <property type="evidence" value="ECO:0007669"/>
    <property type="project" value="UniProtKB-KW"/>
</dbReference>
<dbReference type="GO" id="GO:0009401">
    <property type="term" value="P:phosphoenolpyruvate-dependent sugar phosphotransferase system"/>
    <property type="evidence" value="ECO:0007669"/>
    <property type="project" value="UniProtKB-KW"/>
</dbReference>
<evidence type="ECO:0000256" key="5">
    <source>
        <dbReference type="ARBA" id="ARBA00022679"/>
    </source>
</evidence>
<dbReference type="Gene3D" id="3.40.35.10">
    <property type="entry name" value="Phosphotransferase system, sorbose subfamily IIB component"/>
    <property type="match status" value="1"/>
</dbReference>
<sequence>MSFVFTRVDDRAIHGQTVTMWSKIFQNNGILLVDDEISNDPTMRQIYKNAAVGMKVFIYTVEQALIKVKQASESERNYILIARSPIVFEKLEKGGVNVGNKITLGPVSQEEGRTLLAQFTALNDEEIQACEYLSEKGKEIVFQNIPSTQAVDWKSVHHK</sequence>
<evidence type="ECO:0000256" key="3">
    <source>
        <dbReference type="ARBA" id="ARBA00022490"/>
    </source>
</evidence>
<reference evidence="9 10" key="1">
    <citation type="submission" date="2014-08" db="EMBL/GenBank/DDBJ databases">
        <title>Clostridium innocuum, an unnegligible vancomycin-resistant pathogen causing extra-intestinal infections.</title>
        <authorList>
            <person name="Feng Y."/>
            <person name="Chiu C.-H."/>
        </authorList>
    </citation>
    <scope>NUCLEOTIDE SEQUENCE [LARGE SCALE GENOMIC DNA]</scope>
    <source>
        <strain evidence="9 10">AN88</strain>
    </source>
</reference>
<evidence type="ECO:0000256" key="6">
    <source>
        <dbReference type="ARBA" id="ARBA00022683"/>
    </source>
</evidence>
<evidence type="ECO:0000256" key="4">
    <source>
        <dbReference type="ARBA" id="ARBA00022597"/>
    </source>
</evidence>
<dbReference type="PROSITE" id="PS51101">
    <property type="entry name" value="PTS_EIIB_TYPE_4"/>
    <property type="match status" value="1"/>
</dbReference>
<evidence type="ECO:0000259" key="8">
    <source>
        <dbReference type="PROSITE" id="PS51101"/>
    </source>
</evidence>
<keyword evidence="7" id="KW-0418">Kinase</keyword>
<proteinExistence type="predicted"/>
<dbReference type="GO" id="GO:0008982">
    <property type="term" value="F:protein-N(PI)-phosphohistidine-sugar phosphotransferase activity"/>
    <property type="evidence" value="ECO:0007669"/>
    <property type="project" value="InterPro"/>
</dbReference>
<evidence type="ECO:0000256" key="2">
    <source>
        <dbReference type="ARBA" id="ARBA00022448"/>
    </source>
</evidence>
<feature type="domain" description="PTS EIIB type-4" evidence="8">
    <location>
        <begin position="1"/>
        <end position="159"/>
    </location>
</feature>
<name>A0A099IAH6_CLOIN</name>
<protein>
    <submittedName>
        <fullName evidence="9">PTS sugar transporter subunit IIB</fullName>
    </submittedName>
</protein>
<keyword evidence="5" id="KW-0808">Transferase</keyword>
<keyword evidence="3" id="KW-0963">Cytoplasm</keyword>
<keyword evidence="2" id="KW-0813">Transport</keyword>
<evidence type="ECO:0000313" key="10">
    <source>
        <dbReference type="Proteomes" id="UP000030008"/>
    </source>
</evidence>